<comment type="catalytic activity">
    <reaction evidence="11">
        <text>[GlcNAc-(1-&gt;4)-Mur2Ac(oyl-L-Ala-gamma-D-Glu-L-Lys-D-Ala-D-Ala)](n)-di-trans,octa-cis-undecaprenyl diphosphate + beta-D-GlcNAc-(1-&gt;4)-Mur2Ac(oyl-L-Ala-gamma-D-Glu-L-Lys-D-Ala-D-Ala)-di-trans,octa-cis-undecaprenyl diphosphate = [GlcNAc-(1-&gt;4)-Mur2Ac(oyl-L-Ala-gamma-D-Glu-L-Lys-D-Ala-D-Ala)](n+1)-di-trans,octa-cis-undecaprenyl diphosphate + di-trans,octa-cis-undecaprenyl diphosphate + H(+)</text>
        <dbReference type="Rhea" id="RHEA:23708"/>
        <dbReference type="Rhea" id="RHEA-COMP:9602"/>
        <dbReference type="Rhea" id="RHEA-COMP:9603"/>
        <dbReference type="ChEBI" id="CHEBI:15378"/>
        <dbReference type="ChEBI" id="CHEBI:58405"/>
        <dbReference type="ChEBI" id="CHEBI:60033"/>
        <dbReference type="ChEBI" id="CHEBI:78435"/>
        <dbReference type="EC" id="2.4.99.28"/>
    </reaction>
</comment>
<dbReference type="InterPro" id="IPR012338">
    <property type="entry name" value="Beta-lactam/transpept-like"/>
</dbReference>
<reference evidence="16" key="1">
    <citation type="journal article" date="2019" name="Int. J. Syst. Evol. Microbiol.">
        <title>The Global Catalogue of Microorganisms (GCM) 10K type strain sequencing project: providing services to taxonomists for standard genome sequencing and annotation.</title>
        <authorList>
            <consortium name="The Broad Institute Genomics Platform"/>
            <consortium name="The Broad Institute Genome Sequencing Center for Infectious Disease"/>
            <person name="Wu L."/>
            <person name="Ma J."/>
        </authorList>
    </citation>
    <scope>NUCLEOTIDE SEQUENCE [LARGE SCALE GENOMIC DNA]</scope>
    <source>
        <strain evidence="16">CECT 7398</strain>
    </source>
</reference>
<dbReference type="InterPro" id="IPR050396">
    <property type="entry name" value="Glycosyltr_51/Transpeptidase"/>
</dbReference>
<dbReference type="NCBIfam" id="TIGR02073">
    <property type="entry name" value="PBP_1c"/>
    <property type="match status" value="1"/>
</dbReference>
<keyword evidence="6" id="KW-0328">Glycosyltransferase</keyword>
<evidence type="ECO:0000256" key="7">
    <source>
        <dbReference type="ARBA" id="ARBA00022679"/>
    </source>
</evidence>
<dbReference type="Pfam" id="PF00912">
    <property type="entry name" value="Transgly"/>
    <property type="match status" value="1"/>
</dbReference>
<keyword evidence="9" id="KW-0511">Multifunctional enzyme</keyword>
<keyword evidence="8" id="KW-0378">Hydrolase</keyword>
<comment type="pathway">
    <text evidence="1">Cell wall biogenesis; peptidoglycan biosynthesis.</text>
</comment>
<protein>
    <recommendedName>
        <fullName evidence="10">peptidoglycan glycosyltransferase</fullName>
        <ecNumber evidence="10">2.4.99.28</ecNumber>
    </recommendedName>
</protein>
<dbReference type="RefSeq" id="WP_076590566.1">
    <property type="nucleotide sequence ID" value="NZ_JABEYA020000008.1"/>
</dbReference>
<dbReference type="Gene3D" id="1.10.3810.10">
    <property type="entry name" value="Biosynthetic peptidoglycan transglycosylase-like"/>
    <property type="match status" value="1"/>
</dbReference>
<evidence type="ECO:0000256" key="12">
    <source>
        <dbReference type="SAM" id="Phobius"/>
    </source>
</evidence>
<accession>A0ABT8BYT1</accession>
<evidence type="ECO:0000256" key="4">
    <source>
        <dbReference type="ARBA" id="ARBA00022645"/>
    </source>
</evidence>
<evidence type="ECO:0000313" key="15">
    <source>
        <dbReference type="EMBL" id="MDN3611833.1"/>
    </source>
</evidence>
<dbReference type="InterPro" id="IPR036950">
    <property type="entry name" value="PBP_transglycosylase"/>
</dbReference>
<organism evidence="15 16">
    <name type="scientific">Vibrio ostreicida</name>
    <dbReference type="NCBI Taxonomy" id="526588"/>
    <lineage>
        <taxon>Bacteria</taxon>
        <taxon>Pseudomonadati</taxon>
        <taxon>Pseudomonadota</taxon>
        <taxon>Gammaproteobacteria</taxon>
        <taxon>Vibrionales</taxon>
        <taxon>Vibrionaceae</taxon>
        <taxon>Vibrio</taxon>
    </lineage>
</organism>
<proteinExistence type="inferred from homology"/>
<dbReference type="SUPFAM" id="SSF53955">
    <property type="entry name" value="Lysozyme-like"/>
    <property type="match status" value="1"/>
</dbReference>
<evidence type="ECO:0000256" key="3">
    <source>
        <dbReference type="ARBA" id="ARBA00007739"/>
    </source>
</evidence>
<comment type="caution">
    <text evidence="15">The sequence shown here is derived from an EMBL/GenBank/DDBJ whole genome shotgun (WGS) entry which is preliminary data.</text>
</comment>
<dbReference type="Gene3D" id="3.40.710.10">
    <property type="entry name" value="DD-peptidase/beta-lactamase superfamily"/>
    <property type="match status" value="1"/>
</dbReference>
<name>A0ABT8BYT1_9VIBR</name>
<dbReference type="EC" id="2.4.99.28" evidence="10"/>
<evidence type="ECO:0000256" key="1">
    <source>
        <dbReference type="ARBA" id="ARBA00004752"/>
    </source>
</evidence>
<evidence type="ECO:0000259" key="13">
    <source>
        <dbReference type="Pfam" id="PF00905"/>
    </source>
</evidence>
<sequence>MRRLKYLLFFILGTVTLAVLGWSLLNYYFPLPSEYTKSHSVNVVSSEGETLRQFADEQGIFRIPVTTQYVSDVYLNTLLNYEDQRFFSHVGFDWRALIRALIQRISSGKIISGGSTLTMQVVRILYPVERTYLGKIVQIYRALQLEHQLSKEDILSLYLTFAPMGGNIEGVEAASQRYLGKSANELNLSDAALLSVIPQRPSVYRPDRYPQKAMAARNKVLRRLMANGLLTSDEYFLLKDEPVRPARQPIKRSVPLLARELKRKYSGLDVIETYIDDQLQKNLNSIAKTRFESLYGRLSVAIIVLENASGKVLGYKGSLDIDNKRSYGHVDMTKAIRSPGSTLKPFIYGAALEQGMIHSQSLLMDIPMSFSGYRPQNFDKVFSGAISATEALQRSKNIPPVYLLDKLGVESFVKKMEILGASLRLPDSNLSLALGGGGSTLRELVMFYSSLNRGGKSVLPRFTPHDLMLVEQLLSRESAWIVRTMLQTPPVDRPILKYNRSVAWKTGTSFGFRDAWAIGTSTDYTVGVWVGRPDGSPYVGQTGASMASPLLFDVFDLLPNDIGRREKPSRVEPVKICWPSGLNKKVVLADHCLMELTAWSIGGVTPWTLRKHMHSNNLHQWPQKLEAWNRHSTKNNKDFEIVFPKNGSHIYPYPDQTFEFKSSNRRVRWFINNAPSSNTVDAHSLKGEQKIKACNHLKCEQITFFVH</sequence>
<dbReference type="Pfam" id="PF00905">
    <property type="entry name" value="Transpeptidase"/>
    <property type="match status" value="1"/>
</dbReference>
<dbReference type="Proteomes" id="UP001238540">
    <property type="component" value="Unassembled WGS sequence"/>
</dbReference>
<keyword evidence="16" id="KW-1185">Reference proteome</keyword>
<evidence type="ECO:0000256" key="6">
    <source>
        <dbReference type="ARBA" id="ARBA00022676"/>
    </source>
</evidence>
<feature type="domain" description="Penicillin-binding protein transpeptidase" evidence="13">
    <location>
        <begin position="301"/>
        <end position="514"/>
    </location>
</feature>
<evidence type="ECO:0000313" key="16">
    <source>
        <dbReference type="Proteomes" id="UP001238540"/>
    </source>
</evidence>
<dbReference type="EMBL" id="JAUFQC010000027">
    <property type="protein sequence ID" value="MDN3611833.1"/>
    <property type="molecule type" value="Genomic_DNA"/>
</dbReference>
<evidence type="ECO:0000256" key="5">
    <source>
        <dbReference type="ARBA" id="ARBA00022670"/>
    </source>
</evidence>
<feature type="domain" description="Glycosyl transferase family 51" evidence="14">
    <location>
        <begin position="50"/>
        <end position="224"/>
    </location>
</feature>
<evidence type="ECO:0000256" key="9">
    <source>
        <dbReference type="ARBA" id="ARBA00023268"/>
    </source>
</evidence>
<evidence type="ECO:0000256" key="10">
    <source>
        <dbReference type="ARBA" id="ARBA00044770"/>
    </source>
</evidence>
<dbReference type="PANTHER" id="PTHR32282">
    <property type="entry name" value="BINDING PROTEIN TRANSPEPTIDASE, PUTATIVE-RELATED"/>
    <property type="match status" value="1"/>
</dbReference>
<evidence type="ECO:0000259" key="14">
    <source>
        <dbReference type="Pfam" id="PF00912"/>
    </source>
</evidence>
<dbReference type="InterPro" id="IPR023346">
    <property type="entry name" value="Lysozyme-like_dom_sf"/>
</dbReference>
<comment type="similarity">
    <text evidence="2">In the C-terminal section; belongs to the transpeptidase family.</text>
</comment>
<keyword evidence="7" id="KW-0808">Transferase</keyword>
<keyword evidence="12" id="KW-0472">Membrane</keyword>
<dbReference type="InterPro" id="IPR011815">
    <property type="entry name" value="PBP_1c"/>
</dbReference>
<feature type="transmembrane region" description="Helical" evidence="12">
    <location>
        <begin position="7"/>
        <end position="29"/>
    </location>
</feature>
<evidence type="ECO:0000256" key="2">
    <source>
        <dbReference type="ARBA" id="ARBA00007090"/>
    </source>
</evidence>
<evidence type="ECO:0000256" key="11">
    <source>
        <dbReference type="ARBA" id="ARBA00049902"/>
    </source>
</evidence>
<keyword evidence="12" id="KW-0812">Transmembrane</keyword>
<dbReference type="PANTHER" id="PTHR32282:SF15">
    <property type="entry name" value="PENICILLIN-BINDING PROTEIN 1C"/>
    <property type="match status" value="1"/>
</dbReference>
<keyword evidence="12" id="KW-1133">Transmembrane helix</keyword>
<keyword evidence="4" id="KW-0121">Carboxypeptidase</keyword>
<gene>
    <name evidence="15" type="primary">pbpC</name>
    <name evidence="15" type="ORF">QWZ16_19750</name>
</gene>
<dbReference type="InterPro" id="IPR001460">
    <property type="entry name" value="PCN-bd_Tpept"/>
</dbReference>
<keyword evidence="5" id="KW-0645">Protease</keyword>
<dbReference type="SUPFAM" id="SSF56601">
    <property type="entry name" value="beta-lactamase/transpeptidase-like"/>
    <property type="match status" value="1"/>
</dbReference>
<evidence type="ECO:0000256" key="8">
    <source>
        <dbReference type="ARBA" id="ARBA00022801"/>
    </source>
</evidence>
<comment type="similarity">
    <text evidence="3">In the N-terminal section; belongs to the glycosyltransferase 51 family.</text>
</comment>
<dbReference type="InterPro" id="IPR001264">
    <property type="entry name" value="Glyco_trans_51"/>
</dbReference>